<dbReference type="VEuPathDB" id="PlasmoDB:C922_05767"/>
<dbReference type="RefSeq" id="XP_008819560.1">
    <property type="nucleotide sequence ID" value="XM_008821338.1"/>
</dbReference>
<dbReference type="Proteomes" id="UP000030640">
    <property type="component" value="Unassembled WGS sequence"/>
</dbReference>
<proteinExistence type="predicted"/>
<dbReference type="GeneID" id="20041041"/>
<accession>W7AEZ6</accession>
<reference evidence="1 2" key="1">
    <citation type="submission" date="2013-02" db="EMBL/GenBank/DDBJ databases">
        <title>The Genome Sequence of Plasmodium inui San Antonio 1.</title>
        <authorList>
            <consortium name="The Broad Institute Genome Sequencing Platform"/>
            <consortium name="The Broad Institute Genome Sequencing Center for Infectious Disease"/>
            <person name="Neafsey D."/>
            <person name="Cheeseman I."/>
            <person name="Volkman S."/>
            <person name="Adams J."/>
            <person name="Walker B."/>
            <person name="Young S.K."/>
            <person name="Zeng Q."/>
            <person name="Gargeya S."/>
            <person name="Fitzgerald M."/>
            <person name="Haas B."/>
            <person name="Abouelleil A."/>
            <person name="Alvarado L."/>
            <person name="Arachchi H.M."/>
            <person name="Berlin A.M."/>
            <person name="Chapman S.B."/>
            <person name="Dewar J."/>
            <person name="Goldberg J."/>
            <person name="Griggs A."/>
            <person name="Gujja S."/>
            <person name="Hansen M."/>
            <person name="Howarth C."/>
            <person name="Imamovic A."/>
            <person name="Larimer J."/>
            <person name="McCowan C."/>
            <person name="Murphy C."/>
            <person name="Neiman D."/>
            <person name="Pearson M."/>
            <person name="Priest M."/>
            <person name="Roberts A."/>
            <person name="Saif S."/>
            <person name="Shea T."/>
            <person name="Sisk P."/>
            <person name="Sykes S."/>
            <person name="Wortman J."/>
            <person name="Nusbaum C."/>
            <person name="Birren B."/>
        </authorList>
    </citation>
    <scope>NUCLEOTIDE SEQUENCE [LARGE SCALE GENOMIC DNA]</scope>
    <source>
        <strain evidence="1 2">San Antonio 1</strain>
    </source>
</reference>
<sequence length="70" mass="8312">MKKYNIQYMGETKMIEIRVEMSQLLGFQNSLKDVEKNMREKIQEENSIGEEKRRNPNFAVILGKFICDIL</sequence>
<evidence type="ECO:0000313" key="2">
    <source>
        <dbReference type="Proteomes" id="UP000030640"/>
    </source>
</evidence>
<protein>
    <submittedName>
        <fullName evidence="1">Uncharacterized protein</fullName>
    </submittedName>
</protein>
<organism evidence="1 2">
    <name type="scientific">Plasmodium inui San Antonio 1</name>
    <dbReference type="NCBI Taxonomy" id="1237626"/>
    <lineage>
        <taxon>Eukaryota</taxon>
        <taxon>Sar</taxon>
        <taxon>Alveolata</taxon>
        <taxon>Apicomplexa</taxon>
        <taxon>Aconoidasida</taxon>
        <taxon>Haemosporida</taxon>
        <taxon>Plasmodiidae</taxon>
        <taxon>Plasmodium</taxon>
        <taxon>Plasmodium (Plasmodium)</taxon>
    </lineage>
</organism>
<dbReference type="AlphaFoldDB" id="W7AEZ6"/>
<keyword evidence="2" id="KW-1185">Reference proteome</keyword>
<gene>
    <name evidence="1" type="ORF">C922_05767</name>
</gene>
<name>W7AEZ6_9APIC</name>
<dbReference type="EMBL" id="KI965630">
    <property type="protein sequence ID" value="EUD63851.1"/>
    <property type="molecule type" value="Genomic_DNA"/>
</dbReference>
<evidence type="ECO:0000313" key="1">
    <source>
        <dbReference type="EMBL" id="EUD63851.1"/>
    </source>
</evidence>